<dbReference type="RefSeq" id="WP_046557132.1">
    <property type="nucleotide sequence ID" value="NZ_LAHO01000006.1"/>
</dbReference>
<evidence type="ECO:0000256" key="1">
    <source>
        <dbReference type="SAM" id="SignalP"/>
    </source>
</evidence>
<evidence type="ECO:0000313" key="2">
    <source>
        <dbReference type="EMBL" id="KKO45929.1"/>
    </source>
</evidence>
<reference evidence="2 3" key="1">
    <citation type="submission" date="2015-03" db="EMBL/GenBank/DDBJ databases">
        <title>Draft genome sequences of two protease-producing strains of Arsukibacterium isolated from two cold and alkaline environments.</title>
        <authorList>
            <person name="Lylloff J.E."/>
            <person name="Skov L.B."/>
            <person name="Jepsen M."/>
            <person name="Hallin P.F."/>
            <person name="Sorensen S.J."/>
            <person name="Stougaard P."/>
            <person name="Glaring M.A."/>
        </authorList>
    </citation>
    <scope>NUCLEOTIDE SEQUENCE [LARGE SCALE GENOMIC DNA]</scope>
    <source>
        <strain evidence="2 3">GCM72</strain>
    </source>
</reference>
<dbReference type="EMBL" id="LAHO01000006">
    <property type="protein sequence ID" value="KKO45929.1"/>
    <property type="molecule type" value="Genomic_DNA"/>
</dbReference>
<feature type="chain" id="PRO_5005644568" evidence="1">
    <location>
        <begin position="26"/>
        <end position="85"/>
    </location>
</feature>
<gene>
    <name evidence="2" type="ORF">WG68_07925</name>
</gene>
<evidence type="ECO:0000313" key="3">
    <source>
        <dbReference type="Proteomes" id="UP000034228"/>
    </source>
</evidence>
<dbReference type="OrthoDB" id="9931265at2"/>
<keyword evidence="1" id="KW-0732">Signal</keyword>
<sequence length="85" mass="9300">MKKLTTNITRLMIISALFASTVVQADEKAEQQATVVQVQTEVAKELTEVTANLLQELQQQVTNSIKQQVNSTVSTIAESVKALIL</sequence>
<keyword evidence="3" id="KW-1185">Reference proteome</keyword>
<dbReference type="AlphaFoldDB" id="A0A0M2V684"/>
<feature type="signal peptide" evidence="1">
    <location>
        <begin position="1"/>
        <end position="25"/>
    </location>
</feature>
<dbReference type="Proteomes" id="UP000034228">
    <property type="component" value="Unassembled WGS sequence"/>
</dbReference>
<proteinExistence type="predicted"/>
<comment type="caution">
    <text evidence="2">The sequence shown here is derived from an EMBL/GenBank/DDBJ whole genome shotgun (WGS) entry which is preliminary data.</text>
</comment>
<protein>
    <submittedName>
        <fullName evidence="2">Uncharacterized protein</fullName>
    </submittedName>
</protein>
<accession>A0A0M2V684</accession>
<organism evidence="2 3">
    <name type="scientific">Arsukibacterium ikkense</name>
    <dbReference type="NCBI Taxonomy" id="336831"/>
    <lineage>
        <taxon>Bacteria</taxon>
        <taxon>Pseudomonadati</taxon>
        <taxon>Pseudomonadota</taxon>
        <taxon>Gammaproteobacteria</taxon>
        <taxon>Chromatiales</taxon>
        <taxon>Chromatiaceae</taxon>
        <taxon>Arsukibacterium</taxon>
    </lineage>
</organism>
<name>A0A0M2V684_9GAMM</name>